<evidence type="ECO:0000313" key="1">
    <source>
        <dbReference type="EMBL" id="CAD7014455.1"/>
    </source>
</evidence>
<gene>
    <name evidence="1" type="ORF">CCAP1982_LOCUS22452</name>
</gene>
<evidence type="ECO:0000313" key="2">
    <source>
        <dbReference type="Proteomes" id="UP000606786"/>
    </source>
</evidence>
<sequence length="97" mass="11519">MLSPSHFMYSLSNLYLHHHHHHHHHHSREKNDYKQMNETFSVFKEANTIKPICVFCKQKYKADFCIATTVIVPAIRQENVSRMKHSDTFVSLSPMMH</sequence>
<keyword evidence="2" id="KW-1185">Reference proteome</keyword>
<accession>A0A811VF02</accession>
<dbReference type="EMBL" id="CAJHJT010000056">
    <property type="protein sequence ID" value="CAD7014455.1"/>
    <property type="molecule type" value="Genomic_DNA"/>
</dbReference>
<name>A0A811VF02_CERCA</name>
<reference evidence="1" key="1">
    <citation type="submission" date="2020-11" db="EMBL/GenBank/DDBJ databases">
        <authorList>
            <person name="Whitehead M."/>
        </authorList>
    </citation>
    <scope>NUCLEOTIDE SEQUENCE</scope>
    <source>
        <strain evidence="1">EGII</strain>
    </source>
</reference>
<dbReference type="Proteomes" id="UP000606786">
    <property type="component" value="Unassembled WGS sequence"/>
</dbReference>
<dbReference type="AlphaFoldDB" id="A0A811VF02"/>
<organism evidence="1 2">
    <name type="scientific">Ceratitis capitata</name>
    <name type="common">Mediterranean fruit fly</name>
    <name type="synonym">Tephritis capitata</name>
    <dbReference type="NCBI Taxonomy" id="7213"/>
    <lineage>
        <taxon>Eukaryota</taxon>
        <taxon>Metazoa</taxon>
        <taxon>Ecdysozoa</taxon>
        <taxon>Arthropoda</taxon>
        <taxon>Hexapoda</taxon>
        <taxon>Insecta</taxon>
        <taxon>Pterygota</taxon>
        <taxon>Neoptera</taxon>
        <taxon>Endopterygota</taxon>
        <taxon>Diptera</taxon>
        <taxon>Brachycera</taxon>
        <taxon>Muscomorpha</taxon>
        <taxon>Tephritoidea</taxon>
        <taxon>Tephritidae</taxon>
        <taxon>Ceratitis</taxon>
        <taxon>Ceratitis</taxon>
    </lineage>
</organism>
<proteinExistence type="predicted"/>
<comment type="caution">
    <text evidence="1">The sequence shown here is derived from an EMBL/GenBank/DDBJ whole genome shotgun (WGS) entry which is preliminary data.</text>
</comment>
<protein>
    <submittedName>
        <fullName evidence="1">(Mediterranean fruit fly) hypothetical protein</fullName>
    </submittedName>
</protein>